<evidence type="ECO:0000259" key="7">
    <source>
        <dbReference type="Pfam" id="PF00520"/>
    </source>
</evidence>
<evidence type="ECO:0000313" key="9">
    <source>
        <dbReference type="Proteomes" id="UP001158576"/>
    </source>
</evidence>
<feature type="transmembrane region" description="Helical" evidence="6">
    <location>
        <begin position="102"/>
        <end position="126"/>
    </location>
</feature>
<keyword evidence="4 6" id="KW-0472">Membrane</keyword>
<dbReference type="PANTHER" id="PTHR46726">
    <property type="entry name" value="TWO PORE CHANNEL 3"/>
    <property type="match status" value="1"/>
</dbReference>
<feature type="region of interest" description="Disordered" evidence="5">
    <location>
        <begin position="519"/>
        <end position="539"/>
    </location>
</feature>
<feature type="compositionally biased region" description="Low complexity" evidence="5">
    <location>
        <begin position="522"/>
        <end position="533"/>
    </location>
</feature>
<dbReference type="Proteomes" id="UP001158576">
    <property type="component" value="Chromosome 1"/>
</dbReference>
<dbReference type="PANTHER" id="PTHR46726:SF2">
    <property type="entry name" value="SH3 DOMAIN-CONTAINING PROTEIN"/>
    <property type="match status" value="1"/>
</dbReference>
<dbReference type="Pfam" id="PF00520">
    <property type="entry name" value="Ion_trans"/>
    <property type="match status" value="2"/>
</dbReference>
<keyword evidence="2 6" id="KW-0812">Transmembrane</keyword>
<feature type="domain" description="Ion transport" evidence="7">
    <location>
        <begin position="45"/>
        <end position="127"/>
    </location>
</feature>
<feature type="domain" description="Ion transport" evidence="7">
    <location>
        <begin position="295"/>
        <end position="484"/>
    </location>
</feature>
<feature type="transmembrane region" description="Helical" evidence="6">
    <location>
        <begin position="455"/>
        <end position="482"/>
    </location>
</feature>
<keyword evidence="9" id="KW-1185">Reference proteome</keyword>
<evidence type="ECO:0000313" key="8">
    <source>
        <dbReference type="EMBL" id="CAG5105777.1"/>
    </source>
</evidence>
<dbReference type="Gene3D" id="1.10.287.70">
    <property type="match status" value="2"/>
</dbReference>
<evidence type="ECO:0000256" key="2">
    <source>
        <dbReference type="ARBA" id="ARBA00022692"/>
    </source>
</evidence>
<name>A0ABN7SR46_OIKDI</name>
<sequence>MESFRELNLNLLNVDEYRCFDDPVVNDQFNASFILCGDCSKDNLKAEWCTGNIFTGSFDHIGRGFVSMFTTFTTENYPDIMFPAFDYSSERNSRWVTLFFSIYLYLGAFFFNALIIGVIIDAYWVVSKDEVKSERTQIRKSLALAWGKLIGDDADEDVNKISVEDPKLLELFETLKPDNNEEENKNLISMLDTINDGYIDPFDWTTRLLDILRIQFKNDEIDDSTENLVESKQNYSQRLLIFLVPTHTILFLSYYVNINCYVYLAIHSAQTLIILISINKEILLRKITKKVKFDLTLYLIALGCSACWYITFFLDDCVCKDYSNSCSTTVLLLAVGGILRALSAFIMLLRFFFSISWFDKGSSMISYLFNIIVDLFVVVMVLQYFFAQVGYESFVGTELDLSIIISGRDASGYNCGFGFDSFLCSILIQLQIFSTNDWPAIMENLALDYEPKFFVYLYFIGCFIIINLVCMQMVIAVILEAFKIFSNKDSQKDLEKLQDDKRKSKNSFNLADMLTTFATQTSSSNSSSENSSNQPRPDDSDVFFVGAKVILEKDYTDQLNDIYLDKGDEIEIVDTTNNHVTASMEGEIIGSVPKTILKGFKEAEPVVPNPRLSHRAVAIRPESWTVGVHGDMTVMNKDEMAKLNQVFKGSLMTGEERLHQRKKKRRKRTVSDERPNWVDSFSVNESVEDSIEVIQEEPEPDESEITMERTATKVKFSEVIHEIPQPESREESPVVPLSRKELMRQRRRNDSIKKI</sequence>
<dbReference type="EMBL" id="OU015566">
    <property type="protein sequence ID" value="CAG5105777.1"/>
    <property type="molecule type" value="Genomic_DNA"/>
</dbReference>
<evidence type="ECO:0000256" key="6">
    <source>
        <dbReference type="SAM" id="Phobius"/>
    </source>
</evidence>
<dbReference type="InterPro" id="IPR005821">
    <property type="entry name" value="Ion_trans_dom"/>
</dbReference>
<feature type="region of interest" description="Disordered" evidence="5">
    <location>
        <begin position="721"/>
        <end position="755"/>
    </location>
</feature>
<evidence type="ECO:0000256" key="4">
    <source>
        <dbReference type="ARBA" id="ARBA00023136"/>
    </source>
</evidence>
<gene>
    <name evidence="8" type="ORF">OKIOD_LOCUS11209</name>
</gene>
<protein>
    <submittedName>
        <fullName evidence="8">Oidioi.mRNA.OKI2018_I69.chr1.g2444.t1.cds</fullName>
    </submittedName>
</protein>
<feature type="transmembrane region" description="Helical" evidence="6">
    <location>
        <begin position="262"/>
        <end position="283"/>
    </location>
</feature>
<organism evidence="8 9">
    <name type="scientific">Oikopleura dioica</name>
    <name type="common">Tunicate</name>
    <dbReference type="NCBI Taxonomy" id="34765"/>
    <lineage>
        <taxon>Eukaryota</taxon>
        <taxon>Metazoa</taxon>
        <taxon>Chordata</taxon>
        <taxon>Tunicata</taxon>
        <taxon>Appendicularia</taxon>
        <taxon>Copelata</taxon>
        <taxon>Oikopleuridae</taxon>
        <taxon>Oikopleura</taxon>
    </lineage>
</organism>
<feature type="region of interest" description="Disordered" evidence="5">
    <location>
        <begin position="654"/>
        <end position="673"/>
    </location>
</feature>
<feature type="transmembrane region" description="Helical" evidence="6">
    <location>
        <begin position="330"/>
        <end position="353"/>
    </location>
</feature>
<feature type="transmembrane region" description="Helical" evidence="6">
    <location>
        <begin position="365"/>
        <end position="386"/>
    </location>
</feature>
<feature type="transmembrane region" description="Helical" evidence="6">
    <location>
        <begin position="295"/>
        <end position="314"/>
    </location>
</feature>
<feature type="compositionally biased region" description="Basic and acidic residues" evidence="5">
    <location>
        <begin position="727"/>
        <end position="755"/>
    </location>
</feature>
<accession>A0ABN7SR46</accession>
<keyword evidence="3 6" id="KW-1133">Transmembrane helix</keyword>
<evidence type="ECO:0000256" key="5">
    <source>
        <dbReference type="SAM" id="MobiDB-lite"/>
    </source>
</evidence>
<reference evidence="8 9" key="1">
    <citation type="submission" date="2021-04" db="EMBL/GenBank/DDBJ databases">
        <authorList>
            <person name="Bliznina A."/>
        </authorList>
    </citation>
    <scope>NUCLEOTIDE SEQUENCE [LARGE SCALE GENOMIC DNA]</scope>
</reference>
<evidence type="ECO:0000256" key="1">
    <source>
        <dbReference type="ARBA" id="ARBA00004141"/>
    </source>
</evidence>
<proteinExistence type="predicted"/>
<evidence type="ECO:0000256" key="3">
    <source>
        <dbReference type="ARBA" id="ARBA00022989"/>
    </source>
</evidence>
<feature type="transmembrane region" description="Helical" evidence="6">
    <location>
        <begin position="239"/>
        <end position="256"/>
    </location>
</feature>
<feature type="compositionally biased region" description="Basic residues" evidence="5">
    <location>
        <begin position="659"/>
        <end position="668"/>
    </location>
</feature>
<comment type="subcellular location">
    <subcellularLocation>
        <location evidence="1">Membrane</location>
        <topology evidence="1">Multi-pass membrane protein</topology>
    </subcellularLocation>
</comment>